<feature type="chain" id="PRO_5006615498" description="Lipoprotein" evidence="1">
    <location>
        <begin position="20"/>
        <end position="214"/>
    </location>
</feature>
<organism evidence="2 3">
    <name type="scientific">Variibacter gotjawalensis</name>
    <dbReference type="NCBI Taxonomy" id="1333996"/>
    <lineage>
        <taxon>Bacteria</taxon>
        <taxon>Pseudomonadati</taxon>
        <taxon>Pseudomonadota</taxon>
        <taxon>Alphaproteobacteria</taxon>
        <taxon>Hyphomicrobiales</taxon>
        <taxon>Nitrobacteraceae</taxon>
        <taxon>Variibacter</taxon>
    </lineage>
</organism>
<keyword evidence="3" id="KW-1185">Reference proteome</keyword>
<dbReference type="KEGG" id="vgo:GJW-30_1_01288"/>
<feature type="signal peptide" evidence="1">
    <location>
        <begin position="1"/>
        <end position="19"/>
    </location>
</feature>
<name>A0A0S3PS84_9BRAD</name>
<dbReference type="EMBL" id="AP014946">
    <property type="protein sequence ID" value="BAT58761.1"/>
    <property type="molecule type" value="Genomic_DNA"/>
</dbReference>
<proteinExistence type="predicted"/>
<keyword evidence="1" id="KW-0732">Signal</keyword>
<evidence type="ECO:0008006" key="4">
    <source>
        <dbReference type="Google" id="ProtNLM"/>
    </source>
</evidence>
<dbReference type="AlphaFoldDB" id="A0A0S3PS84"/>
<evidence type="ECO:0000313" key="3">
    <source>
        <dbReference type="Proteomes" id="UP000236884"/>
    </source>
</evidence>
<sequence>MAFGLSSRVSALACCLALAACSGVPGGGGTPSGSGQSFTERMSSSVFGAPATGAAPRETESLECPIIDVRQGASTYTVYAAGEQNSTTVRYQGTIGETARECGFLGPNVSMKVGIQGRVLIGPAGSPGRVDVPIRIAIVKEGPSPVTVWTKAYRVPVDVTGIHTVFEHIESGIEFPRPPGGDIENYVVYAGYDPAVPGTKAAPVRKQRRARTAQ</sequence>
<gene>
    <name evidence="2" type="ORF">GJW-30_1_01288</name>
</gene>
<evidence type="ECO:0000313" key="2">
    <source>
        <dbReference type="EMBL" id="BAT58761.1"/>
    </source>
</evidence>
<evidence type="ECO:0000256" key="1">
    <source>
        <dbReference type="SAM" id="SignalP"/>
    </source>
</evidence>
<reference evidence="2 3" key="1">
    <citation type="submission" date="2015-08" db="EMBL/GenBank/DDBJ databases">
        <title>Investigation of the bacterial diversity of lava forest soil.</title>
        <authorList>
            <person name="Lee J.S."/>
        </authorList>
    </citation>
    <scope>NUCLEOTIDE SEQUENCE [LARGE SCALE GENOMIC DNA]</scope>
    <source>
        <strain evidence="2 3">GJW-30</strain>
    </source>
</reference>
<dbReference type="OrthoDB" id="7678486at2"/>
<accession>A0A0S3PS84</accession>
<protein>
    <recommendedName>
        <fullName evidence="4">Lipoprotein</fullName>
    </recommendedName>
</protein>
<dbReference type="Proteomes" id="UP000236884">
    <property type="component" value="Chromosome"/>
</dbReference>
<dbReference type="RefSeq" id="WP_130364777.1">
    <property type="nucleotide sequence ID" value="NZ_AP014946.1"/>
</dbReference>